<evidence type="ECO:0000313" key="5">
    <source>
        <dbReference type="Proteomes" id="UP000287605"/>
    </source>
</evidence>
<dbReference type="PIRSF" id="PIRSF018249">
    <property type="entry name" value="MyrA_prd"/>
    <property type="match status" value="1"/>
</dbReference>
<dbReference type="InterPro" id="IPR013216">
    <property type="entry name" value="Methyltransf_11"/>
</dbReference>
<accession>A0A430B442</accession>
<dbReference type="EMBL" id="NGKA01000002">
    <property type="protein sequence ID" value="RSU15126.1"/>
    <property type="molecule type" value="Genomic_DNA"/>
</dbReference>
<keyword evidence="5" id="KW-1185">Reference proteome</keyword>
<keyword evidence="1" id="KW-0479">Metal-binding</keyword>
<dbReference type="Gene3D" id="3.40.50.150">
    <property type="entry name" value="Vaccinia Virus protein VP39"/>
    <property type="match status" value="1"/>
</dbReference>
<dbReference type="InterPro" id="IPR016718">
    <property type="entry name" value="rRNA_m1G-MeTrfase_A_prd"/>
</dbReference>
<sequence>MLQKKIDRAAEFIQRHGHLLRCPKCHDESIEIKGYSITCSQGHVYDLSKKGNLYLLDKKIDTEYNRQMLIHRQKMIETGMYRPMLEKIANILKEDDSDYLLDAGCGEGSFLNQLDKLEVPGVKIGCDISKEGIELATGHEMSALWLVSDLTNLPVASHCLTHVLNIFSPSHYGEFERVLQRGGKVIKVIPEAGYLKELRELFLGEKNKSSYSNQKVYAHFEEAMTTVHKERITYNFNIPKERYEDFLSMSPLSWQATDEAKKRAILHPIEEVTVDVLLLSGVFRN</sequence>
<dbReference type="SUPFAM" id="SSF53335">
    <property type="entry name" value="S-adenosyl-L-methionine-dependent methyltransferases"/>
    <property type="match status" value="1"/>
</dbReference>
<dbReference type="GO" id="GO:0046872">
    <property type="term" value="F:metal ion binding"/>
    <property type="evidence" value="ECO:0007669"/>
    <property type="project" value="UniProtKB-KW"/>
</dbReference>
<feature type="binding site" evidence="1">
    <location>
        <position position="43"/>
    </location>
    <ligand>
        <name>Zn(2+)</name>
        <dbReference type="ChEBI" id="CHEBI:29105"/>
    </ligand>
</feature>
<dbReference type="GO" id="GO:0008757">
    <property type="term" value="F:S-adenosylmethionine-dependent methyltransferase activity"/>
    <property type="evidence" value="ECO:0007669"/>
    <property type="project" value="InterPro"/>
</dbReference>
<feature type="binding site" evidence="1">
    <location>
        <position position="39"/>
    </location>
    <ligand>
        <name>Zn(2+)</name>
        <dbReference type="ChEBI" id="CHEBI:29105"/>
    </ligand>
</feature>
<dbReference type="InterPro" id="IPR029063">
    <property type="entry name" value="SAM-dependent_MTases_sf"/>
</dbReference>
<protein>
    <recommendedName>
        <fullName evidence="3">Methyltransferase type 11 domain-containing protein</fullName>
    </recommendedName>
</protein>
<name>A0A430B442_9ENTE</name>
<dbReference type="AlphaFoldDB" id="A0A430B442"/>
<comment type="caution">
    <text evidence="4">The sequence shown here is derived from an EMBL/GenBank/DDBJ whole genome shotgun (WGS) entry which is preliminary data.</text>
</comment>
<evidence type="ECO:0000256" key="1">
    <source>
        <dbReference type="PIRSR" id="PIRSR018249-1"/>
    </source>
</evidence>
<feature type="binding site" evidence="2">
    <location>
        <position position="81"/>
    </location>
    <ligand>
        <name>S-adenosyl-L-methionine</name>
        <dbReference type="ChEBI" id="CHEBI:59789"/>
    </ligand>
</feature>
<gene>
    <name evidence="4" type="ORF">CBF29_01995</name>
</gene>
<proteinExistence type="predicted"/>
<evidence type="ECO:0000256" key="2">
    <source>
        <dbReference type="PIRSR" id="PIRSR018249-2"/>
    </source>
</evidence>
<dbReference type="Pfam" id="PF08241">
    <property type="entry name" value="Methyltransf_11"/>
    <property type="match status" value="1"/>
</dbReference>
<dbReference type="Proteomes" id="UP000287605">
    <property type="component" value="Unassembled WGS sequence"/>
</dbReference>
<evidence type="ECO:0000259" key="3">
    <source>
        <dbReference type="Pfam" id="PF08241"/>
    </source>
</evidence>
<feature type="binding site" evidence="2">
    <location>
        <position position="194"/>
    </location>
    <ligand>
        <name>S-adenosyl-L-methionine</name>
        <dbReference type="ChEBI" id="CHEBI:59789"/>
    </ligand>
</feature>
<evidence type="ECO:0000313" key="4">
    <source>
        <dbReference type="EMBL" id="RSU15126.1"/>
    </source>
</evidence>
<dbReference type="RefSeq" id="WP_126806740.1">
    <property type="nucleotide sequence ID" value="NZ_NGKA01000002.1"/>
</dbReference>
<keyword evidence="1" id="KW-0862">Zinc</keyword>
<keyword evidence="2" id="KW-0949">S-adenosyl-L-methionine</keyword>
<dbReference type="OrthoDB" id="5522265at2"/>
<feature type="binding site" evidence="2">
    <location>
        <begin position="107"/>
        <end position="108"/>
    </location>
    <ligand>
        <name>S-adenosyl-L-methionine</name>
        <dbReference type="ChEBI" id="CHEBI:59789"/>
    </ligand>
</feature>
<organism evidence="4 5">
    <name type="scientific">Vagococcus elongatus</name>
    <dbReference type="NCBI Taxonomy" id="180344"/>
    <lineage>
        <taxon>Bacteria</taxon>
        <taxon>Bacillati</taxon>
        <taxon>Bacillota</taxon>
        <taxon>Bacilli</taxon>
        <taxon>Lactobacillales</taxon>
        <taxon>Enterococcaceae</taxon>
        <taxon>Vagococcus</taxon>
    </lineage>
</organism>
<feature type="domain" description="Methyltransferase type 11" evidence="3">
    <location>
        <begin position="101"/>
        <end position="185"/>
    </location>
</feature>
<reference evidence="4 5" key="1">
    <citation type="submission" date="2017-05" db="EMBL/GenBank/DDBJ databases">
        <title>Vagococcus spp. assemblies.</title>
        <authorList>
            <person name="Gulvik C.A."/>
        </authorList>
    </citation>
    <scope>NUCLEOTIDE SEQUENCE [LARGE SCALE GENOMIC DNA]</scope>
    <source>
        <strain evidence="4 5">CCUG 51432</strain>
    </source>
</reference>